<comment type="subcellular location">
    <subcellularLocation>
        <location evidence="7">Cell outer membrane</location>
    </subcellularLocation>
    <subcellularLocation>
        <location evidence="1">Membrane</location>
    </subcellularLocation>
</comment>
<dbReference type="PRINTS" id="PR00811">
    <property type="entry name" value="BCTERIALGSPD"/>
</dbReference>
<dbReference type="SMART" id="SM00965">
    <property type="entry name" value="STN"/>
    <property type="match status" value="1"/>
</dbReference>
<dbReference type="GO" id="GO:0009279">
    <property type="term" value="C:cell outer membrane"/>
    <property type="evidence" value="ECO:0007669"/>
    <property type="project" value="UniProtKB-SubCell"/>
</dbReference>
<dbReference type="RefSeq" id="WP_243650555.1">
    <property type="nucleotide sequence ID" value="NZ_SLUI01000009.1"/>
</dbReference>
<reference evidence="10 11" key="1">
    <citation type="submission" date="2019-03" db="EMBL/GenBank/DDBJ databases">
        <title>Genomic Encyclopedia of Type Strains, Phase IV (KMG-IV): sequencing the most valuable type-strain genomes for metagenomic binning, comparative biology and taxonomic classification.</title>
        <authorList>
            <person name="Goeker M."/>
        </authorList>
    </citation>
    <scope>NUCLEOTIDE SEQUENCE [LARGE SCALE GENOMIC DNA]</scope>
    <source>
        <strain evidence="10 11">DSM 15969</strain>
    </source>
</reference>
<keyword evidence="3 8" id="KW-0732">Signal</keyword>
<dbReference type="InterPro" id="IPR001775">
    <property type="entry name" value="GspD/PilQ"/>
</dbReference>
<evidence type="ECO:0000259" key="9">
    <source>
        <dbReference type="SMART" id="SM00965"/>
    </source>
</evidence>
<evidence type="ECO:0000256" key="6">
    <source>
        <dbReference type="RuleBase" id="RU004003"/>
    </source>
</evidence>
<accession>A0A4V2Q8E0</accession>
<dbReference type="PANTHER" id="PTHR30332:SF17">
    <property type="entry name" value="TYPE IV PILIATION SYSTEM PROTEIN DR_0774-RELATED"/>
    <property type="match status" value="1"/>
</dbReference>
<organism evidence="10 11">
    <name type="scientific">Anaerospora hongkongensis</name>
    <dbReference type="NCBI Taxonomy" id="244830"/>
    <lineage>
        <taxon>Bacteria</taxon>
        <taxon>Bacillati</taxon>
        <taxon>Bacillota</taxon>
        <taxon>Negativicutes</taxon>
        <taxon>Selenomonadales</taxon>
        <taxon>Sporomusaceae</taxon>
        <taxon>Anaerospora</taxon>
    </lineage>
</organism>
<evidence type="ECO:0000256" key="8">
    <source>
        <dbReference type="SAM" id="SignalP"/>
    </source>
</evidence>
<dbReference type="Gene3D" id="3.30.1370.130">
    <property type="match status" value="1"/>
</dbReference>
<feature type="chain" id="PRO_5020555442" evidence="8">
    <location>
        <begin position="28"/>
        <end position="431"/>
    </location>
</feature>
<comment type="similarity">
    <text evidence="6">Belongs to the bacterial secretin family.</text>
</comment>
<keyword evidence="5" id="KW-0998">Cell outer membrane</keyword>
<dbReference type="InterPro" id="IPR038591">
    <property type="entry name" value="NolW-like_sf"/>
</dbReference>
<dbReference type="InterPro" id="IPR011662">
    <property type="entry name" value="Secretin/TonB_short_N"/>
</dbReference>
<dbReference type="GO" id="GO:0015627">
    <property type="term" value="C:type II protein secretion system complex"/>
    <property type="evidence" value="ECO:0007669"/>
    <property type="project" value="TreeGrafter"/>
</dbReference>
<keyword evidence="11" id="KW-1185">Reference proteome</keyword>
<dbReference type="InterPro" id="IPR004846">
    <property type="entry name" value="T2SS/T3SS_dom"/>
</dbReference>
<name>A0A4V2Q8E0_9FIRM</name>
<feature type="signal peptide" evidence="8">
    <location>
        <begin position="1"/>
        <end position="27"/>
    </location>
</feature>
<proteinExistence type="inferred from homology"/>
<dbReference type="EMBL" id="SLUI01000009">
    <property type="protein sequence ID" value="TCL36093.1"/>
    <property type="molecule type" value="Genomic_DNA"/>
</dbReference>
<dbReference type="Proteomes" id="UP000295063">
    <property type="component" value="Unassembled WGS sequence"/>
</dbReference>
<protein>
    <submittedName>
        <fullName evidence="10">Protein transport protein HofQ/type IV pilus assembly protein PilQ</fullName>
    </submittedName>
</protein>
<evidence type="ECO:0000256" key="3">
    <source>
        <dbReference type="ARBA" id="ARBA00022729"/>
    </source>
</evidence>
<keyword evidence="4" id="KW-0472">Membrane</keyword>
<dbReference type="Gene3D" id="3.30.1370.120">
    <property type="match status" value="1"/>
</dbReference>
<keyword evidence="2 7" id="KW-0813">Transport</keyword>
<evidence type="ECO:0000256" key="7">
    <source>
        <dbReference type="RuleBase" id="RU004004"/>
    </source>
</evidence>
<dbReference type="Pfam" id="PF03958">
    <property type="entry name" value="Secretin_N"/>
    <property type="match status" value="1"/>
</dbReference>
<dbReference type="Pfam" id="PF07660">
    <property type="entry name" value="STN"/>
    <property type="match status" value="1"/>
</dbReference>
<dbReference type="PANTHER" id="PTHR30332">
    <property type="entry name" value="PROBABLE GENERAL SECRETION PATHWAY PROTEIN D"/>
    <property type="match status" value="1"/>
</dbReference>
<gene>
    <name evidence="10" type="ORF">EV210_10942</name>
</gene>
<sequence length="431" mass="47103">MRKVNGIKQLFFVMLFCFVCIISQAEAAPLVNMTVTNAEVRDVLTALASVGQVSIVADDSVTGKITIQLRQVSFETALTLVTKTKGLAYQQVGGVIVVAAVDKLTQNFGTTHIIKLNYAAAEDVKKSLALIIPDNRLKVDTATNSLVFLGSPEETAQIRAALKDLDIPFQQVSLEAQVVAVNKAASKDLGIDWNWQSAPQTATYERDNWREQKVLTDENGNTVYGDDGKPAYVDIQHRDWKVTRPGDHGVIQFGRSPSGWPYEFYYQAKISALISSGNAKILAKPKITAINGKEAKILIGDRIPVLLEKTENGKTTSTIEYIDAGIKLNYTPRINADGYITASVHTEVSTPTLVPEMKAYRVTTREAGTEVRMKDGETMVIGGLIGSEESGGKNKVPFFSDFPILGKLFQSTHTAKSETEVVIFLTAQIVK</sequence>
<evidence type="ECO:0000256" key="1">
    <source>
        <dbReference type="ARBA" id="ARBA00004370"/>
    </source>
</evidence>
<dbReference type="GO" id="GO:0009306">
    <property type="term" value="P:protein secretion"/>
    <property type="evidence" value="ECO:0007669"/>
    <property type="project" value="InterPro"/>
</dbReference>
<evidence type="ECO:0000313" key="10">
    <source>
        <dbReference type="EMBL" id="TCL36093.1"/>
    </source>
</evidence>
<feature type="domain" description="Secretin/TonB short N-terminal" evidence="9">
    <location>
        <begin position="53"/>
        <end position="101"/>
    </location>
</feature>
<dbReference type="AlphaFoldDB" id="A0A4V2Q8E0"/>
<dbReference type="Pfam" id="PF00263">
    <property type="entry name" value="Secretin"/>
    <property type="match status" value="1"/>
</dbReference>
<comment type="caution">
    <text evidence="10">The sequence shown here is derived from an EMBL/GenBank/DDBJ whole genome shotgun (WGS) entry which is preliminary data.</text>
</comment>
<evidence type="ECO:0000256" key="2">
    <source>
        <dbReference type="ARBA" id="ARBA00022448"/>
    </source>
</evidence>
<dbReference type="InterPro" id="IPR005644">
    <property type="entry name" value="NolW-like"/>
</dbReference>
<dbReference type="InterPro" id="IPR050810">
    <property type="entry name" value="Bact_Secretion_Sys_Channel"/>
</dbReference>
<evidence type="ECO:0000256" key="5">
    <source>
        <dbReference type="ARBA" id="ARBA00023237"/>
    </source>
</evidence>
<evidence type="ECO:0000256" key="4">
    <source>
        <dbReference type="ARBA" id="ARBA00023136"/>
    </source>
</evidence>
<evidence type="ECO:0000313" key="11">
    <source>
        <dbReference type="Proteomes" id="UP000295063"/>
    </source>
</evidence>